<dbReference type="InterPro" id="IPR001506">
    <property type="entry name" value="Peptidase_M12A"/>
</dbReference>
<name>A0AAN9A7P4_HALRR</name>
<evidence type="ECO:0000259" key="2">
    <source>
        <dbReference type="Pfam" id="PF01400"/>
    </source>
</evidence>
<dbReference type="Gene3D" id="3.40.390.10">
    <property type="entry name" value="Collagenase (Catalytic Domain)"/>
    <property type="match status" value="1"/>
</dbReference>
<reference evidence="3 4" key="1">
    <citation type="submission" date="2023-11" db="EMBL/GenBank/DDBJ databases">
        <title>Halocaridina rubra genome assembly.</title>
        <authorList>
            <person name="Smith C."/>
        </authorList>
    </citation>
    <scope>NUCLEOTIDE SEQUENCE [LARGE SCALE GENOMIC DNA]</scope>
    <source>
        <strain evidence="3">EP-1</strain>
        <tissue evidence="3">Whole</tissue>
    </source>
</reference>
<evidence type="ECO:0000256" key="1">
    <source>
        <dbReference type="ARBA" id="ARBA00001947"/>
    </source>
</evidence>
<proteinExistence type="predicted"/>
<protein>
    <recommendedName>
        <fullName evidence="2">Peptidase M12A domain-containing protein</fullName>
    </recommendedName>
</protein>
<organism evidence="3 4">
    <name type="scientific">Halocaridina rubra</name>
    <name type="common">Hawaiian red shrimp</name>
    <dbReference type="NCBI Taxonomy" id="373956"/>
    <lineage>
        <taxon>Eukaryota</taxon>
        <taxon>Metazoa</taxon>
        <taxon>Ecdysozoa</taxon>
        <taxon>Arthropoda</taxon>
        <taxon>Crustacea</taxon>
        <taxon>Multicrustacea</taxon>
        <taxon>Malacostraca</taxon>
        <taxon>Eumalacostraca</taxon>
        <taxon>Eucarida</taxon>
        <taxon>Decapoda</taxon>
        <taxon>Pleocyemata</taxon>
        <taxon>Caridea</taxon>
        <taxon>Atyoidea</taxon>
        <taxon>Atyidae</taxon>
        <taxon>Halocaridina</taxon>
    </lineage>
</organism>
<dbReference type="GO" id="GO:0006508">
    <property type="term" value="P:proteolysis"/>
    <property type="evidence" value="ECO:0007669"/>
    <property type="project" value="InterPro"/>
</dbReference>
<dbReference type="EMBL" id="JAXCGZ010008377">
    <property type="protein sequence ID" value="KAK7077708.1"/>
    <property type="molecule type" value="Genomic_DNA"/>
</dbReference>
<dbReference type="GO" id="GO:0004222">
    <property type="term" value="F:metalloendopeptidase activity"/>
    <property type="evidence" value="ECO:0007669"/>
    <property type="project" value="InterPro"/>
</dbReference>
<sequence>MMINGHQNVTLSVECRSPEMVSLYVGATIGLVPEYRRPDRDNYLTVNYDNLLSTPDQLRPLTENEFNSLGVEFDYTSAMLRTGKVSVDIVIRIKWSKAKGKAKTKIVGWKRIALTCTWHVSGAKTETTRYRDILRDFVNG</sequence>
<gene>
    <name evidence="3" type="ORF">SK128_007118</name>
</gene>
<dbReference type="InterPro" id="IPR024079">
    <property type="entry name" value="MetalloPept_cat_dom_sf"/>
</dbReference>
<dbReference type="AlphaFoldDB" id="A0AAN9A7P4"/>
<dbReference type="Proteomes" id="UP001381693">
    <property type="component" value="Unassembled WGS sequence"/>
</dbReference>
<comment type="cofactor">
    <cofactor evidence="1">
        <name>Zn(2+)</name>
        <dbReference type="ChEBI" id="CHEBI:29105"/>
    </cofactor>
</comment>
<keyword evidence="4" id="KW-1185">Reference proteome</keyword>
<dbReference type="Pfam" id="PF01400">
    <property type="entry name" value="Astacin"/>
    <property type="match status" value="1"/>
</dbReference>
<evidence type="ECO:0000313" key="4">
    <source>
        <dbReference type="Proteomes" id="UP001381693"/>
    </source>
</evidence>
<accession>A0AAN9A7P4</accession>
<comment type="caution">
    <text evidence="3">The sequence shown here is derived from an EMBL/GenBank/DDBJ whole genome shotgun (WGS) entry which is preliminary data.</text>
</comment>
<evidence type="ECO:0000313" key="3">
    <source>
        <dbReference type="EMBL" id="KAK7077708.1"/>
    </source>
</evidence>
<feature type="domain" description="Peptidase M12A" evidence="2">
    <location>
        <begin position="4"/>
        <end position="80"/>
    </location>
</feature>